<accession>A0A165W207</accession>
<dbReference type="InParanoid" id="A0A165W207"/>
<dbReference type="PANTHER" id="PTHR48081">
    <property type="entry name" value="AB HYDROLASE SUPERFAMILY PROTEIN C4A8.06C"/>
    <property type="match status" value="1"/>
</dbReference>
<dbReference type="Pfam" id="PF07859">
    <property type="entry name" value="Abhydrolase_3"/>
    <property type="match status" value="1"/>
</dbReference>
<organism evidence="3 4">
    <name type="scientific">Neolentinus lepideus HHB14362 ss-1</name>
    <dbReference type="NCBI Taxonomy" id="1314782"/>
    <lineage>
        <taxon>Eukaryota</taxon>
        <taxon>Fungi</taxon>
        <taxon>Dikarya</taxon>
        <taxon>Basidiomycota</taxon>
        <taxon>Agaricomycotina</taxon>
        <taxon>Agaricomycetes</taxon>
        <taxon>Gloeophyllales</taxon>
        <taxon>Gloeophyllaceae</taxon>
        <taxon>Neolentinus</taxon>
    </lineage>
</organism>
<reference evidence="3 4" key="1">
    <citation type="journal article" date="2016" name="Mol. Biol. Evol.">
        <title>Comparative Genomics of Early-Diverging Mushroom-Forming Fungi Provides Insights into the Origins of Lignocellulose Decay Capabilities.</title>
        <authorList>
            <person name="Nagy L.G."/>
            <person name="Riley R."/>
            <person name="Tritt A."/>
            <person name="Adam C."/>
            <person name="Daum C."/>
            <person name="Floudas D."/>
            <person name="Sun H."/>
            <person name="Yadav J.S."/>
            <person name="Pangilinan J."/>
            <person name="Larsson K.H."/>
            <person name="Matsuura K."/>
            <person name="Barry K."/>
            <person name="Labutti K."/>
            <person name="Kuo R."/>
            <person name="Ohm R.A."/>
            <person name="Bhattacharya S.S."/>
            <person name="Shirouzu T."/>
            <person name="Yoshinaga Y."/>
            <person name="Martin F.M."/>
            <person name="Grigoriev I.V."/>
            <person name="Hibbett D.S."/>
        </authorList>
    </citation>
    <scope>NUCLEOTIDE SEQUENCE [LARGE SCALE GENOMIC DNA]</scope>
    <source>
        <strain evidence="3 4">HHB14362 ss-1</strain>
    </source>
</reference>
<dbReference type="AlphaFoldDB" id="A0A165W207"/>
<evidence type="ECO:0000256" key="1">
    <source>
        <dbReference type="ARBA" id="ARBA00022801"/>
    </source>
</evidence>
<dbReference type="InterPro" id="IPR050300">
    <property type="entry name" value="GDXG_lipolytic_enzyme"/>
</dbReference>
<dbReference type="InterPro" id="IPR029058">
    <property type="entry name" value="AB_hydrolase_fold"/>
</dbReference>
<dbReference type="EMBL" id="KV425551">
    <property type="protein sequence ID" value="KZT30547.1"/>
    <property type="molecule type" value="Genomic_DNA"/>
</dbReference>
<name>A0A165W207_9AGAM</name>
<dbReference type="OrthoDB" id="408631at2759"/>
<protein>
    <recommendedName>
        <fullName evidence="2">Alpha/beta hydrolase fold-3 domain-containing protein</fullName>
    </recommendedName>
</protein>
<dbReference type="PANTHER" id="PTHR48081:SF8">
    <property type="entry name" value="ALPHA_BETA HYDROLASE FOLD-3 DOMAIN-CONTAINING PROTEIN-RELATED"/>
    <property type="match status" value="1"/>
</dbReference>
<evidence type="ECO:0000313" key="3">
    <source>
        <dbReference type="EMBL" id="KZT30547.1"/>
    </source>
</evidence>
<feature type="domain" description="Alpha/beta hydrolase fold-3" evidence="2">
    <location>
        <begin position="93"/>
        <end position="302"/>
    </location>
</feature>
<evidence type="ECO:0000313" key="4">
    <source>
        <dbReference type="Proteomes" id="UP000076761"/>
    </source>
</evidence>
<dbReference type="GO" id="GO:0016787">
    <property type="term" value="F:hydrolase activity"/>
    <property type="evidence" value="ECO:0007669"/>
    <property type="project" value="UniProtKB-KW"/>
</dbReference>
<keyword evidence="4" id="KW-1185">Reference proteome</keyword>
<dbReference type="SUPFAM" id="SSF53474">
    <property type="entry name" value="alpha/beta-Hydrolases"/>
    <property type="match status" value="1"/>
</dbReference>
<dbReference type="InterPro" id="IPR013094">
    <property type="entry name" value="AB_hydrolase_3"/>
</dbReference>
<proteinExistence type="predicted"/>
<keyword evidence="1" id="KW-0378">Hydrolase</keyword>
<dbReference type="FunCoup" id="A0A165W207">
    <property type="interactions" value="74"/>
</dbReference>
<dbReference type="Gene3D" id="3.40.50.1820">
    <property type="entry name" value="alpha/beta hydrolase"/>
    <property type="match status" value="1"/>
</dbReference>
<dbReference type="STRING" id="1314782.A0A165W207"/>
<sequence length="331" mass="36728">MQSQSVVYQPLFADIQEKLDPDYVAFHKEHMLYKPLQHQRPWNPAIRKEPNVPGNTPPVQVGSVRDMRVTAGGCMARVFTPEGSTPEDGWPVLLYFHGGGWTLGNVNSENSKCSQLCKVVSVDYRLAPENPYPAAVEDAVESLQWLYVNGPTDLTVDVKRIAVGGSSSGGNLAAILALKAVEQTPPIPLVFQLLFVPVTDNVCDPNGQPHYSWYENRNTVWLSPERMLWFRNNYLPDLEDRAKWDASPLFAPDKLVRKVPKALLVLTELDILRDEGIAYGEKLRNAGVEVEVKVYKGAPHHITNMDGAVTQLARDLISDAVEALGKAFGTL</sequence>
<dbReference type="Proteomes" id="UP000076761">
    <property type="component" value="Unassembled WGS sequence"/>
</dbReference>
<evidence type="ECO:0000259" key="2">
    <source>
        <dbReference type="Pfam" id="PF07859"/>
    </source>
</evidence>
<gene>
    <name evidence="3" type="ORF">NEOLEDRAFT_16653</name>
</gene>